<dbReference type="RefSeq" id="WP_129602337.1">
    <property type="nucleotide sequence ID" value="NZ_CP035544.1"/>
</dbReference>
<dbReference type="AlphaFoldDB" id="A0A411E798"/>
<dbReference type="EMBL" id="CP035544">
    <property type="protein sequence ID" value="QBA63393.1"/>
    <property type="molecule type" value="Genomic_DNA"/>
</dbReference>
<dbReference type="Proteomes" id="UP000290889">
    <property type="component" value="Chromosome"/>
</dbReference>
<protein>
    <submittedName>
        <fullName evidence="1">Uncharacterized protein</fullName>
    </submittedName>
</protein>
<name>A0A411E798_9FLAO</name>
<gene>
    <name evidence="1" type="ORF">EQY75_01800</name>
</gene>
<keyword evidence="2" id="KW-1185">Reference proteome</keyword>
<reference evidence="1 2" key="1">
    <citation type="submission" date="2019-01" db="EMBL/GenBank/DDBJ databases">
        <title>Muriicola soli sp. nov., isolated from soil.</title>
        <authorList>
            <person name="Kang H.J."/>
            <person name="Kim S.B."/>
        </authorList>
    </citation>
    <scope>NUCLEOTIDE SEQUENCE [LARGE SCALE GENOMIC DNA]</scope>
    <source>
        <strain evidence="1 2">MMS17-SY002</strain>
    </source>
</reference>
<proteinExistence type="predicted"/>
<dbReference type="KEGG" id="mur:EQY75_01800"/>
<sequence length="265" mass="30357">MVDQLRFFDLSSVLKKSIFLLLLFGIVCHQESVVFGQDKKAKSETYQIQQQWLSTLGKQPGSAMPYNQSSGLMVEETLNIGTDAINAAIKELNSRDRFVRYDSVAYFQLYPGQLFAHGVYTTEKGQVFQSVIGWKQDNTWKKAFEAIGPKGKISEDSKTEIGLLRSSWELYSNQHRPDLIAKNVFAENGRYFYKGKEYIGDEIAMAYGYMKNESYSIDLTPKKVIQVNNQLVYEIGIYDTGGQGLYFLLWSKVGEDWKLLLDFNF</sequence>
<evidence type="ECO:0000313" key="2">
    <source>
        <dbReference type="Proteomes" id="UP000290889"/>
    </source>
</evidence>
<evidence type="ECO:0000313" key="1">
    <source>
        <dbReference type="EMBL" id="QBA63393.1"/>
    </source>
</evidence>
<organism evidence="1 2">
    <name type="scientific">Muriicola soli</name>
    <dbReference type="NCBI Taxonomy" id="2507538"/>
    <lineage>
        <taxon>Bacteria</taxon>
        <taxon>Pseudomonadati</taxon>
        <taxon>Bacteroidota</taxon>
        <taxon>Flavobacteriia</taxon>
        <taxon>Flavobacteriales</taxon>
        <taxon>Flavobacteriaceae</taxon>
        <taxon>Muriicola</taxon>
    </lineage>
</organism>
<accession>A0A411E798</accession>
<dbReference type="OrthoDB" id="1452853at2"/>